<evidence type="ECO:0000313" key="10">
    <source>
        <dbReference type="EMBL" id="QOV88564.1"/>
    </source>
</evidence>
<feature type="domain" description="Nudix hydrolase" evidence="9">
    <location>
        <begin position="24"/>
        <end position="157"/>
    </location>
</feature>
<comment type="similarity">
    <text evidence="3">Belongs to the Nudix hydrolase family. NudK subfamily.</text>
</comment>
<dbReference type="CDD" id="cd03424">
    <property type="entry name" value="NUDIX_ADPRase_Nudt5_UGPPase_Nudt14"/>
    <property type="match status" value="1"/>
</dbReference>
<reference evidence="10 11" key="1">
    <citation type="submission" date="2020-10" db="EMBL/GenBank/DDBJ databases">
        <title>Wide distribution of Phycisphaera-like planctomycetes from WD2101 soil group in peatlands and genome analysis of the first cultivated representative.</title>
        <authorList>
            <person name="Dedysh S.N."/>
            <person name="Beletsky A.V."/>
            <person name="Ivanova A."/>
            <person name="Kulichevskaya I.S."/>
            <person name="Suzina N.E."/>
            <person name="Philippov D.A."/>
            <person name="Rakitin A.L."/>
            <person name="Mardanov A.V."/>
            <person name="Ravin N.V."/>
        </authorList>
    </citation>
    <scope>NUCLEOTIDE SEQUENCE [LARGE SCALE GENOMIC DNA]</scope>
    <source>
        <strain evidence="10 11">M1803</strain>
    </source>
</reference>
<dbReference type="InterPro" id="IPR000086">
    <property type="entry name" value="NUDIX_hydrolase_dom"/>
</dbReference>
<evidence type="ECO:0000256" key="8">
    <source>
        <dbReference type="SAM" id="MobiDB-lite"/>
    </source>
</evidence>
<evidence type="ECO:0000256" key="1">
    <source>
        <dbReference type="ARBA" id="ARBA00000847"/>
    </source>
</evidence>
<dbReference type="PANTHER" id="PTHR11839">
    <property type="entry name" value="UDP/ADP-SUGAR PYROPHOSPHATASE"/>
    <property type="match status" value="1"/>
</dbReference>
<dbReference type="SUPFAM" id="SSF55811">
    <property type="entry name" value="Nudix"/>
    <property type="match status" value="1"/>
</dbReference>
<dbReference type="Proteomes" id="UP000593765">
    <property type="component" value="Chromosome"/>
</dbReference>
<dbReference type="Pfam" id="PF00293">
    <property type="entry name" value="NUDIX"/>
    <property type="match status" value="1"/>
</dbReference>
<evidence type="ECO:0000256" key="4">
    <source>
        <dbReference type="ARBA" id="ARBA00016377"/>
    </source>
</evidence>
<organism evidence="10 11">
    <name type="scientific">Humisphaera borealis</name>
    <dbReference type="NCBI Taxonomy" id="2807512"/>
    <lineage>
        <taxon>Bacteria</taxon>
        <taxon>Pseudomonadati</taxon>
        <taxon>Planctomycetota</taxon>
        <taxon>Phycisphaerae</taxon>
        <taxon>Tepidisphaerales</taxon>
        <taxon>Tepidisphaeraceae</taxon>
        <taxon>Humisphaera</taxon>
    </lineage>
</organism>
<evidence type="ECO:0000313" key="11">
    <source>
        <dbReference type="Proteomes" id="UP000593765"/>
    </source>
</evidence>
<dbReference type="EMBL" id="CP063458">
    <property type="protein sequence ID" value="QOV88564.1"/>
    <property type="molecule type" value="Genomic_DNA"/>
</dbReference>
<accession>A0A7M2WTH9</accession>
<dbReference type="GO" id="GO:0019693">
    <property type="term" value="P:ribose phosphate metabolic process"/>
    <property type="evidence" value="ECO:0007669"/>
    <property type="project" value="TreeGrafter"/>
</dbReference>
<protein>
    <recommendedName>
        <fullName evidence="4">GDP-mannose pyrophosphatase</fullName>
    </recommendedName>
    <alternativeName>
        <fullName evidence="6">GDP-mannose hydrolase</fullName>
    </alternativeName>
    <alternativeName>
        <fullName evidence="7">GDPMK</fullName>
    </alternativeName>
</protein>
<evidence type="ECO:0000256" key="3">
    <source>
        <dbReference type="ARBA" id="ARBA00007275"/>
    </source>
</evidence>
<keyword evidence="11" id="KW-1185">Reference proteome</keyword>
<dbReference type="RefSeq" id="WP_206291553.1">
    <property type="nucleotide sequence ID" value="NZ_CP063458.1"/>
</dbReference>
<dbReference type="GO" id="GO:0016787">
    <property type="term" value="F:hydrolase activity"/>
    <property type="evidence" value="ECO:0007669"/>
    <property type="project" value="UniProtKB-KW"/>
</dbReference>
<name>A0A7M2WTH9_9BACT</name>
<evidence type="ECO:0000256" key="2">
    <source>
        <dbReference type="ARBA" id="ARBA00001946"/>
    </source>
</evidence>
<keyword evidence="5 10" id="KW-0378">Hydrolase</keyword>
<proteinExistence type="inferred from homology"/>
<dbReference type="PROSITE" id="PS51462">
    <property type="entry name" value="NUDIX"/>
    <property type="match status" value="1"/>
</dbReference>
<dbReference type="PANTHER" id="PTHR11839:SF18">
    <property type="entry name" value="NUDIX HYDROLASE DOMAIN-CONTAINING PROTEIN"/>
    <property type="match status" value="1"/>
</dbReference>
<evidence type="ECO:0000256" key="6">
    <source>
        <dbReference type="ARBA" id="ARBA00032162"/>
    </source>
</evidence>
<dbReference type="GO" id="GO:0006753">
    <property type="term" value="P:nucleoside phosphate metabolic process"/>
    <property type="evidence" value="ECO:0007669"/>
    <property type="project" value="TreeGrafter"/>
</dbReference>
<comment type="cofactor">
    <cofactor evidence="2">
        <name>Mg(2+)</name>
        <dbReference type="ChEBI" id="CHEBI:18420"/>
    </cofactor>
</comment>
<gene>
    <name evidence="10" type="ORF">IPV69_20310</name>
</gene>
<feature type="compositionally biased region" description="Basic residues" evidence="8">
    <location>
        <begin position="194"/>
        <end position="204"/>
    </location>
</feature>
<dbReference type="AlphaFoldDB" id="A0A7M2WTH9"/>
<dbReference type="KEGG" id="hbs:IPV69_20310"/>
<comment type="catalytic activity">
    <reaction evidence="1">
        <text>GDP-alpha-D-mannose + H2O = alpha-D-mannose 1-phosphate + GMP + 2 H(+)</text>
        <dbReference type="Rhea" id="RHEA:27978"/>
        <dbReference type="ChEBI" id="CHEBI:15377"/>
        <dbReference type="ChEBI" id="CHEBI:15378"/>
        <dbReference type="ChEBI" id="CHEBI:57527"/>
        <dbReference type="ChEBI" id="CHEBI:58115"/>
        <dbReference type="ChEBI" id="CHEBI:58409"/>
    </reaction>
</comment>
<evidence type="ECO:0000259" key="9">
    <source>
        <dbReference type="PROSITE" id="PS51462"/>
    </source>
</evidence>
<evidence type="ECO:0000256" key="7">
    <source>
        <dbReference type="ARBA" id="ARBA00032272"/>
    </source>
</evidence>
<sequence>MADTTLFEGKFISVVKTGNWEFVRRRNLSGIVGIVAVTADDKLILIEQFRPPVGKFVIELPAGLAGDIAGSESEDLSVAARRELLEETGYEAKTMKLLGAGAASAGLSDEIITMFLAKGLKKTGTGEGDGHEQITTHEIPLVRVEAWLKKQVKAGKLIDLKVYGGLHFANAGRKPSTAPAANAGPRATVSKSKGASRKKTVRKR</sequence>
<dbReference type="InterPro" id="IPR015797">
    <property type="entry name" value="NUDIX_hydrolase-like_dom_sf"/>
</dbReference>
<dbReference type="Gene3D" id="3.90.79.10">
    <property type="entry name" value="Nucleoside Triphosphate Pyrophosphohydrolase"/>
    <property type="match status" value="1"/>
</dbReference>
<evidence type="ECO:0000256" key="5">
    <source>
        <dbReference type="ARBA" id="ARBA00022801"/>
    </source>
</evidence>
<feature type="region of interest" description="Disordered" evidence="8">
    <location>
        <begin position="173"/>
        <end position="204"/>
    </location>
</feature>
<dbReference type="GO" id="GO:0005829">
    <property type="term" value="C:cytosol"/>
    <property type="evidence" value="ECO:0007669"/>
    <property type="project" value="TreeGrafter"/>
</dbReference>